<dbReference type="Gene3D" id="3.40.50.850">
    <property type="entry name" value="Isochorismatase-like"/>
    <property type="match status" value="1"/>
</dbReference>
<name>A0A9D1MZT1_9CLOT</name>
<feature type="domain" description="Isochorismatase-like" evidence="1">
    <location>
        <begin position="10"/>
        <end position="157"/>
    </location>
</feature>
<dbReference type="EMBL" id="DVOD01000020">
    <property type="protein sequence ID" value="HIU92043.1"/>
    <property type="molecule type" value="Genomic_DNA"/>
</dbReference>
<proteinExistence type="predicted"/>
<dbReference type="PANTHER" id="PTHR14119:SF3">
    <property type="entry name" value="ISOCHORISMATASE DOMAIN-CONTAINING PROTEIN 2"/>
    <property type="match status" value="1"/>
</dbReference>
<dbReference type="InterPro" id="IPR036380">
    <property type="entry name" value="Isochorismatase-like_sf"/>
</dbReference>
<reference evidence="2" key="2">
    <citation type="journal article" date="2021" name="PeerJ">
        <title>Extensive microbial diversity within the chicken gut microbiome revealed by metagenomics and culture.</title>
        <authorList>
            <person name="Gilroy R."/>
            <person name="Ravi A."/>
            <person name="Getino M."/>
            <person name="Pursley I."/>
            <person name="Horton D.L."/>
            <person name="Alikhan N.F."/>
            <person name="Baker D."/>
            <person name="Gharbi K."/>
            <person name="Hall N."/>
            <person name="Watson M."/>
            <person name="Adriaenssens E.M."/>
            <person name="Foster-Nyarko E."/>
            <person name="Jarju S."/>
            <person name="Secka A."/>
            <person name="Antonio M."/>
            <person name="Oren A."/>
            <person name="Chaudhuri R.R."/>
            <person name="La Ragione R."/>
            <person name="Hildebrand F."/>
            <person name="Pallen M.J."/>
        </authorList>
    </citation>
    <scope>NUCLEOTIDE SEQUENCE</scope>
    <source>
        <strain evidence="2">CHK154-7741</strain>
    </source>
</reference>
<comment type="caution">
    <text evidence="2">The sequence shown here is derived from an EMBL/GenBank/DDBJ whole genome shotgun (WGS) entry which is preliminary data.</text>
</comment>
<evidence type="ECO:0000313" key="3">
    <source>
        <dbReference type="Proteomes" id="UP000886748"/>
    </source>
</evidence>
<gene>
    <name evidence="2" type="ORF">IAD26_02790</name>
</gene>
<accession>A0A9D1MZT1</accession>
<reference evidence="2" key="1">
    <citation type="submission" date="2020-10" db="EMBL/GenBank/DDBJ databases">
        <authorList>
            <person name="Gilroy R."/>
        </authorList>
    </citation>
    <scope>NUCLEOTIDE SEQUENCE</scope>
    <source>
        <strain evidence="2">CHK154-7741</strain>
    </source>
</reference>
<protein>
    <submittedName>
        <fullName evidence="2">Isochorismatase family protein</fullName>
    </submittedName>
</protein>
<dbReference type="InterPro" id="IPR000868">
    <property type="entry name" value="Isochorismatase-like_dom"/>
</dbReference>
<dbReference type="AlphaFoldDB" id="A0A9D1MZT1"/>
<dbReference type="Proteomes" id="UP000886748">
    <property type="component" value="Unassembled WGS sequence"/>
</dbReference>
<organism evidence="2 3">
    <name type="scientific">Candidatus Limenecus avicola</name>
    <dbReference type="NCBI Taxonomy" id="2840847"/>
    <lineage>
        <taxon>Bacteria</taxon>
        <taxon>Bacillati</taxon>
        <taxon>Bacillota</taxon>
        <taxon>Clostridia</taxon>
        <taxon>Eubacteriales</taxon>
        <taxon>Clostridiaceae</taxon>
        <taxon>Clostridiaceae incertae sedis</taxon>
        <taxon>Candidatus Limenecus</taxon>
    </lineage>
</organism>
<dbReference type="Pfam" id="PF00857">
    <property type="entry name" value="Isochorismatase"/>
    <property type="match status" value="1"/>
</dbReference>
<sequence length="180" mass="19897">MTIDITAQNSAFLFIDVQEKLVGMLQKDKCAKKAEILARTAKVLGIKTVLTEQYPKGLGSTIPSVKYSVPDSAKFFEKTSFNALLTDGVKEALGDVKNVFIFGIETHICVYQTAMALLQAGYNVFAIKDACASRDSDEFKAGINLMEKEGVKILTVEMVIFEMLKSSKHPNFKEVQAFIK</sequence>
<evidence type="ECO:0000259" key="1">
    <source>
        <dbReference type="Pfam" id="PF00857"/>
    </source>
</evidence>
<evidence type="ECO:0000313" key="2">
    <source>
        <dbReference type="EMBL" id="HIU92043.1"/>
    </source>
</evidence>
<dbReference type="SUPFAM" id="SSF52499">
    <property type="entry name" value="Isochorismatase-like hydrolases"/>
    <property type="match status" value="1"/>
</dbReference>
<dbReference type="InterPro" id="IPR050993">
    <property type="entry name" value="Isochorismatase_domain"/>
</dbReference>
<dbReference type="PANTHER" id="PTHR14119">
    <property type="entry name" value="HYDROLASE"/>
    <property type="match status" value="1"/>
</dbReference>